<evidence type="ECO:0008006" key="3">
    <source>
        <dbReference type="Google" id="ProtNLM"/>
    </source>
</evidence>
<gene>
    <name evidence="1" type="ORF">A2160_01990</name>
</gene>
<dbReference type="Gene3D" id="1.20.1440.60">
    <property type="entry name" value="23S rRNA-intervening sequence"/>
    <property type="match status" value="1"/>
</dbReference>
<proteinExistence type="predicted"/>
<dbReference type="CDD" id="cd16377">
    <property type="entry name" value="23S_rRNA_IVP_like"/>
    <property type="match status" value="1"/>
</dbReference>
<accession>A0A1F5E8B9</accession>
<dbReference type="STRING" id="1797457.A2160_01990"/>
<sequence length="131" mass="15120">MDSEIKSYKDLKIWQLATELIIKSYRLLNTFPREEKFGIVSQAKDSVVSVAANIAESFGRYHFKDRLKFIYNSRGSLLETESHLIISEKLGFIKANNKSLYLEILLDIKILGIKINNYISSLSKTINHYKS</sequence>
<dbReference type="PANTHER" id="PTHR38471">
    <property type="entry name" value="FOUR HELIX BUNDLE PROTEIN"/>
    <property type="match status" value="1"/>
</dbReference>
<name>A0A1F5E8B9_9BACT</name>
<evidence type="ECO:0000313" key="2">
    <source>
        <dbReference type="Proteomes" id="UP000177006"/>
    </source>
</evidence>
<comment type="caution">
    <text evidence="1">The sequence shown here is derived from an EMBL/GenBank/DDBJ whole genome shotgun (WGS) entry which is preliminary data.</text>
</comment>
<evidence type="ECO:0000313" key="1">
    <source>
        <dbReference type="EMBL" id="OGD63613.1"/>
    </source>
</evidence>
<protein>
    <recommendedName>
        <fullName evidence="3">Four helix bundle protein</fullName>
    </recommendedName>
</protein>
<dbReference type="AlphaFoldDB" id="A0A1F5E8B9"/>
<dbReference type="InterPro" id="IPR012657">
    <property type="entry name" value="23S_rRNA-intervening_sequence"/>
</dbReference>
<dbReference type="InterPro" id="IPR036583">
    <property type="entry name" value="23S_rRNA_IVS_sf"/>
</dbReference>
<reference evidence="1 2" key="1">
    <citation type="journal article" date="2016" name="Nat. Commun.">
        <title>Thousands of microbial genomes shed light on interconnected biogeochemical processes in an aquifer system.</title>
        <authorList>
            <person name="Anantharaman K."/>
            <person name="Brown C.T."/>
            <person name="Hug L.A."/>
            <person name="Sharon I."/>
            <person name="Castelle C.J."/>
            <person name="Probst A.J."/>
            <person name="Thomas B.C."/>
            <person name="Singh A."/>
            <person name="Wilkins M.J."/>
            <person name="Karaoz U."/>
            <person name="Brodie E.L."/>
            <person name="Williams K.H."/>
            <person name="Hubbard S.S."/>
            <person name="Banfield J.F."/>
        </authorList>
    </citation>
    <scope>NUCLEOTIDE SEQUENCE [LARGE SCALE GENOMIC DNA]</scope>
</reference>
<dbReference type="SUPFAM" id="SSF158446">
    <property type="entry name" value="IVS-encoded protein-like"/>
    <property type="match status" value="1"/>
</dbReference>
<dbReference type="EMBL" id="MEZK01000007">
    <property type="protein sequence ID" value="OGD63613.1"/>
    <property type="molecule type" value="Genomic_DNA"/>
</dbReference>
<dbReference type="PANTHER" id="PTHR38471:SF2">
    <property type="entry name" value="FOUR HELIX BUNDLE PROTEIN"/>
    <property type="match status" value="1"/>
</dbReference>
<dbReference type="NCBIfam" id="TIGR02436">
    <property type="entry name" value="four helix bundle protein"/>
    <property type="match status" value="1"/>
</dbReference>
<organism evidence="1 2">
    <name type="scientific">Candidatus Beckwithbacteria bacterium RBG_13_42_9</name>
    <dbReference type="NCBI Taxonomy" id="1797457"/>
    <lineage>
        <taxon>Bacteria</taxon>
        <taxon>Candidatus Beckwithiibacteriota</taxon>
    </lineage>
</organism>
<dbReference type="Pfam" id="PF05635">
    <property type="entry name" value="23S_rRNA_IVP"/>
    <property type="match status" value="1"/>
</dbReference>
<dbReference type="Proteomes" id="UP000177006">
    <property type="component" value="Unassembled WGS sequence"/>
</dbReference>